<dbReference type="PROSITE" id="PS50294">
    <property type="entry name" value="WD_REPEATS_REGION"/>
    <property type="match status" value="1"/>
</dbReference>
<name>A0AAV5IX48_9ROSI</name>
<dbReference type="PROSITE" id="PS50082">
    <property type="entry name" value="WD_REPEATS_2"/>
    <property type="match status" value="1"/>
</dbReference>
<dbReference type="PANTHER" id="PTHR44083:SF17">
    <property type="entry name" value="TRANSDUCIN FAMILY PROTEIN _ WD-40 REPEAT FAMILY PROTEIN"/>
    <property type="match status" value="1"/>
</dbReference>
<dbReference type="InterPro" id="IPR001680">
    <property type="entry name" value="WD40_rpt"/>
</dbReference>
<dbReference type="Pfam" id="PF21889">
    <property type="entry name" value="TPR1-like_2nd"/>
    <property type="match status" value="2"/>
</dbReference>
<dbReference type="InterPro" id="IPR054532">
    <property type="entry name" value="TPL_SMU1_LisH-like"/>
</dbReference>
<dbReference type="EMBL" id="BPVZ01000018">
    <property type="protein sequence ID" value="GKV02393.1"/>
    <property type="molecule type" value="Genomic_DNA"/>
</dbReference>
<organism evidence="5 6">
    <name type="scientific">Rubroshorea leprosula</name>
    <dbReference type="NCBI Taxonomy" id="152421"/>
    <lineage>
        <taxon>Eukaryota</taxon>
        <taxon>Viridiplantae</taxon>
        <taxon>Streptophyta</taxon>
        <taxon>Embryophyta</taxon>
        <taxon>Tracheophyta</taxon>
        <taxon>Spermatophyta</taxon>
        <taxon>Magnoliopsida</taxon>
        <taxon>eudicotyledons</taxon>
        <taxon>Gunneridae</taxon>
        <taxon>Pentapetalae</taxon>
        <taxon>rosids</taxon>
        <taxon>malvids</taxon>
        <taxon>Malvales</taxon>
        <taxon>Dipterocarpaceae</taxon>
        <taxon>Rubroshorea</taxon>
    </lineage>
</organism>
<evidence type="ECO:0000256" key="2">
    <source>
        <dbReference type="ARBA" id="ARBA00022737"/>
    </source>
</evidence>
<keyword evidence="1 3" id="KW-0853">WD repeat</keyword>
<keyword evidence="6" id="KW-1185">Reference proteome</keyword>
<proteinExistence type="predicted"/>
<keyword evidence="2" id="KW-0677">Repeat</keyword>
<reference evidence="5 6" key="1">
    <citation type="journal article" date="2021" name="Commun. Biol.">
        <title>The genome of Shorea leprosula (Dipterocarpaceae) highlights the ecological relevance of drought in aseasonal tropical rainforests.</title>
        <authorList>
            <person name="Ng K.K.S."/>
            <person name="Kobayashi M.J."/>
            <person name="Fawcett J.A."/>
            <person name="Hatakeyama M."/>
            <person name="Paape T."/>
            <person name="Ng C.H."/>
            <person name="Ang C.C."/>
            <person name="Tnah L.H."/>
            <person name="Lee C.T."/>
            <person name="Nishiyama T."/>
            <person name="Sese J."/>
            <person name="O'Brien M.J."/>
            <person name="Copetti D."/>
            <person name="Mohd Noor M.I."/>
            <person name="Ong R.C."/>
            <person name="Putra M."/>
            <person name="Sireger I.Z."/>
            <person name="Indrioko S."/>
            <person name="Kosugi Y."/>
            <person name="Izuno A."/>
            <person name="Isagi Y."/>
            <person name="Lee S.L."/>
            <person name="Shimizu K.K."/>
        </authorList>
    </citation>
    <scope>NUCLEOTIDE SEQUENCE [LARGE SCALE GENOMIC DNA]</scope>
    <source>
        <strain evidence="5">214</strain>
    </source>
</reference>
<feature type="domain" description="CTLH" evidence="4">
    <location>
        <begin position="37"/>
        <end position="96"/>
    </location>
</feature>
<dbReference type="InterPro" id="IPR006595">
    <property type="entry name" value="CTLH_C"/>
</dbReference>
<accession>A0AAV5IX48</accession>
<gene>
    <name evidence="5" type="ORF">SLEP1_g14831</name>
</gene>
<dbReference type="SMART" id="SM00668">
    <property type="entry name" value="CTLH"/>
    <property type="match status" value="2"/>
</dbReference>
<evidence type="ECO:0000259" key="4">
    <source>
        <dbReference type="PROSITE" id="PS50897"/>
    </source>
</evidence>
<dbReference type="Pfam" id="PF00400">
    <property type="entry name" value="WD40"/>
    <property type="match status" value="1"/>
</dbReference>
<feature type="repeat" description="WD" evidence="3">
    <location>
        <begin position="525"/>
        <end position="556"/>
    </location>
</feature>
<dbReference type="PROSITE" id="PS50896">
    <property type="entry name" value="LISH"/>
    <property type="match status" value="2"/>
</dbReference>
<dbReference type="Pfam" id="PF17814">
    <property type="entry name" value="LisH_TPL"/>
    <property type="match status" value="1"/>
</dbReference>
<dbReference type="InterPro" id="IPR006594">
    <property type="entry name" value="LisH"/>
</dbReference>
<dbReference type="SUPFAM" id="SSF50978">
    <property type="entry name" value="WD40 repeat-like"/>
    <property type="match status" value="1"/>
</dbReference>
<dbReference type="Gene3D" id="2.130.10.10">
    <property type="entry name" value="YVTN repeat-like/Quinoprotein amine dehydrogenase"/>
    <property type="match status" value="1"/>
</dbReference>
<dbReference type="SMART" id="SM00667">
    <property type="entry name" value="LisH"/>
    <property type="match status" value="2"/>
</dbReference>
<sequence>MILDKVTYRKLIILLLHFLDEENYKESLHSLERESKIFFNMKYFGELVMNGEWEKAEKYLSGFTKPEENNCSRELFLQLRKQKFVEEALRDVNAFQEVQDQSAQLSPLDDTRVNGETCGVVNTAPARAKLLENLKTLVEQDPELLEKLGIPSLCKSAFWKLIKLICPTPQRKLRKLKEELGFLIIQFLDEEKFHETAHELEQESRVFFNMDYFWKLLISGEWDKVEKYLSAFNLGDDECLARIFSVMKCQTRFEALDRANLFQSVKMVLEKNPFLRNKLKFPDVHKARLMTIIKQTMDWWVPYCANANWNISFENIPTVPKLCHIQLPVTSAEHDGVLPEPSGLGSRGTTCCTNVKPTNVSVVWELAEISEPTQCCALVLPDDSLEEKNVRLVYSYSGDFILAWAEDATYKLWIWRSGHILYRKVSANLQSQLYHPSSGMTMINEIGRLPQDPYFALESLGLFSAFGGRISTFCWDMFEKLATFADPSPSSTYFTFLDQNTSAIGFNDSSILIHCLSSKKNKVKLQGHEGEITCLVFSHKLNVLVSSGADAQLCVWTANGWQKLVSKFLQRLDAREAPEPSVVNHMEFHLDHIQLLLVQERQIGIYEAPLLHPLKQWVPIESDIPITFATYSCNCQTIYVSCKTGCIKVLVSKTLTIRCRINVTAYAQCAACVQVYPLSIAAHPSRPNQIAVRLSNGSVHVLEPLEYGEWGVQPPTLEDGMY</sequence>
<dbReference type="InterPro" id="IPR054080">
    <property type="entry name" value="TPR1-like_2nd"/>
</dbReference>
<evidence type="ECO:0000313" key="5">
    <source>
        <dbReference type="EMBL" id="GKV02393.1"/>
    </source>
</evidence>
<dbReference type="GO" id="GO:0006355">
    <property type="term" value="P:regulation of DNA-templated transcription"/>
    <property type="evidence" value="ECO:0007669"/>
    <property type="project" value="InterPro"/>
</dbReference>
<evidence type="ECO:0000313" key="6">
    <source>
        <dbReference type="Proteomes" id="UP001054252"/>
    </source>
</evidence>
<protein>
    <recommendedName>
        <fullName evidence="4">CTLH domain-containing protein</fullName>
    </recommendedName>
</protein>
<dbReference type="InterPro" id="IPR027728">
    <property type="entry name" value="Topless_fam"/>
</dbReference>
<dbReference type="PROSITE" id="PS50897">
    <property type="entry name" value="CTLH"/>
    <property type="match status" value="1"/>
</dbReference>
<comment type="caution">
    <text evidence="5">The sequence shown here is derived from an EMBL/GenBank/DDBJ whole genome shotgun (WGS) entry which is preliminary data.</text>
</comment>
<dbReference type="InterPro" id="IPR036322">
    <property type="entry name" value="WD40_repeat_dom_sf"/>
</dbReference>
<dbReference type="SMART" id="SM00320">
    <property type="entry name" value="WD40"/>
    <property type="match status" value="1"/>
</dbReference>
<dbReference type="InterPro" id="IPR015943">
    <property type="entry name" value="WD40/YVTN_repeat-like_dom_sf"/>
</dbReference>
<dbReference type="AlphaFoldDB" id="A0AAV5IX48"/>
<evidence type="ECO:0000256" key="3">
    <source>
        <dbReference type="PROSITE-ProRule" id="PRU00221"/>
    </source>
</evidence>
<dbReference type="Proteomes" id="UP001054252">
    <property type="component" value="Unassembled WGS sequence"/>
</dbReference>
<evidence type="ECO:0000256" key="1">
    <source>
        <dbReference type="ARBA" id="ARBA00022574"/>
    </source>
</evidence>
<dbReference type="PANTHER" id="PTHR44083">
    <property type="entry name" value="TOPLESS-RELATED PROTEIN 1-RELATED"/>
    <property type="match status" value="1"/>
</dbReference>